<name>A0A7X5UAS9_9GAMM</name>
<comment type="caution">
    <text evidence="1">The sequence shown here is derived from an EMBL/GenBank/DDBJ whole genome shotgun (WGS) entry which is preliminary data.</text>
</comment>
<keyword evidence="2" id="KW-1185">Reference proteome</keyword>
<evidence type="ECO:0000313" key="1">
    <source>
        <dbReference type="EMBL" id="NII06902.1"/>
    </source>
</evidence>
<sequence length="576" mass="64209">MMALLREYLASLRERDELDAIFPDLLAEVGYRVLTRPQRGTTQKGVDIAAVGIDEGDGRQKVFLFSLKRGDLSRQEWDGTPQAVRSSLNQMMTYRRNRIPPRLSRLPVVGCLVVGGQMQETVLDDWNAFIRDAEPFGIEFVCWNGDDLARLLSKGYLKEEVMPQTMRREIQKAVAMADFPDVSARHFGKLCRSLVADHTDSDIKKRITAIRQVALAASIVHAWCRDIGNLEAAWRTSERAVLCAWELARTALPAKPRQRERVLTAVNRAIVLHRQVAAEYVLDRIAPNAGIQHGLTMQVHSAEYADINLALFTALGRIAMTGLWMCHSPGPNPHEGETERTALTALECVAIALRMIGNNPILLLPCTDRQATDIALFMQLCVYSGAFAHESLGEGVRGWLASMTERLGFTFARRTLFPRVGSSYENLVDRQMPMSDEEFKTQTGASTLIPLLAIWLHVLALGNEYRFLEALVESRIPHCTLQLWIPSEDSENKIYGDDAYHGLAVSDVDLKPDGDRLIARVSRACRHDPSLHSLSAVTAGLWPIVLHGIRHQGLPVPPPFWLGQASNEDASEQPGT</sequence>
<protein>
    <recommendedName>
        <fullName evidence="3">Chemotaxis protein</fullName>
    </recommendedName>
</protein>
<dbReference type="EMBL" id="JAARLZ010000005">
    <property type="protein sequence ID" value="NII06902.1"/>
    <property type="molecule type" value="Genomic_DNA"/>
</dbReference>
<reference evidence="1 2" key="1">
    <citation type="submission" date="2020-03" db="EMBL/GenBank/DDBJ databases">
        <authorList>
            <person name="Lai Q."/>
        </authorList>
    </citation>
    <scope>NUCLEOTIDE SEQUENCE [LARGE SCALE GENOMIC DNA]</scope>
    <source>
        <strain evidence="1 2">CCUG 25036</strain>
    </source>
</reference>
<dbReference type="AlphaFoldDB" id="A0A7X5UAS9"/>
<organism evidence="1 2">
    <name type="scientific">Luteibacter anthropi</name>
    <dbReference type="NCBI Taxonomy" id="564369"/>
    <lineage>
        <taxon>Bacteria</taxon>
        <taxon>Pseudomonadati</taxon>
        <taxon>Pseudomonadota</taxon>
        <taxon>Gammaproteobacteria</taxon>
        <taxon>Lysobacterales</taxon>
        <taxon>Rhodanobacteraceae</taxon>
        <taxon>Luteibacter</taxon>
    </lineage>
</organism>
<proteinExistence type="predicted"/>
<evidence type="ECO:0000313" key="2">
    <source>
        <dbReference type="Proteomes" id="UP000490980"/>
    </source>
</evidence>
<accession>A0A7X5UAS9</accession>
<dbReference type="RefSeq" id="WP_166948296.1">
    <property type="nucleotide sequence ID" value="NZ_JAARLZ010000005.1"/>
</dbReference>
<evidence type="ECO:0008006" key="3">
    <source>
        <dbReference type="Google" id="ProtNLM"/>
    </source>
</evidence>
<dbReference type="Proteomes" id="UP000490980">
    <property type="component" value="Unassembled WGS sequence"/>
</dbReference>
<gene>
    <name evidence="1" type="ORF">HBF25_10935</name>
</gene>